<feature type="transmembrane region" description="Helical" evidence="7">
    <location>
        <begin position="364"/>
        <end position="384"/>
    </location>
</feature>
<accession>A0A4Y7J0Q7</accession>
<protein>
    <recommendedName>
        <fullName evidence="10">Homogentisate phytyltransferase</fullName>
    </recommendedName>
</protein>
<name>A0A4Y7J0Q7_PAPSO</name>
<evidence type="ECO:0000256" key="1">
    <source>
        <dbReference type="ARBA" id="ARBA00004508"/>
    </source>
</evidence>
<dbReference type="InterPro" id="IPR000537">
    <property type="entry name" value="UbiA_prenyltransferase"/>
</dbReference>
<dbReference type="PANTHER" id="PTHR43009:SF7">
    <property type="entry name" value="HOMOGENTISATE GERANYLGERANYLTRANSFERASE, CHLOROPLASTIC"/>
    <property type="match status" value="1"/>
</dbReference>
<evidence type="ECO:0008006" key="10">
    <source>
        <dbReference type="Google" id="ProtNLM"/>
    </source>
</evidence>
<reference evidence="8 9" key="1">
    <citation type="journal article" date="2018" name="Science">
        <title>The opium poppy genome and morphinan production.</title>
        <authorList>
            <person name="Guo L."/>
            <person name="Winzer T."/>
            <person name="Yang X."/>
            <person name="Li Y."/>
            <person name="Ning Z."/>
            <person name="He Z."/>
            <person name="Teodor R."/>
            <person name="Lu Y."/>
            <person name="Bowser T.A."/>
            <person name="Graham I.A."/>
            <person name="Ye K."/>
        </authorList>
    </citation>
    <scope>NUCLEOTIDE SEQUENCE [LARGE SCALE GENOMIC DNA]</scope>
    <source>
        <strain evidence="9">cv. HN1</strain>
        <tissue evidence="8">Leaves</tissue>
    </source>
</reference>
<feature type="transmembrane region" description="Helical" evidence="7">
    <location>
        <begin position="225"/>
        <end position="246"/>
    </location>
</feature>
<keyword evidence="4 7" id="KW-0812">Transmembrane</keyword>
<evidence type="ECO:0000256" key="7">
    <source>
        <dbReference type="SAM" id="Phobius"/>
    </source>
</evidence>
<evidence type="ECO:0000256" key="5">
    <source>
        <dbReference type="ARBA" id="ARBA00022989"/>
    </source>
</evidence>
<dbReference type="NCBIfam" id="NF009525">
    <property type="entry name" value="PRK12887.1"/>
    <property type="match status" value="1"/>
</dbReference>
<dbReference type="OMA" id="FATVFMC"/>
<evidence type="ECO:0000313" key="8">
    <source>
        <dbReference type="EMBL" id="RZC53612.1"/>
    </source>
</evidence>
<feature type="transmembrane region" description="Helical" evidence="7">
    <location>
        <begin position="198"/>
        <end position="219"/>
    </location>
</feature>
<dbReference type="InterPro" id="IPR044878">
    <property type="entry name" value="UbiA_sf"/>
</dbReference>
<dbReference type="GO" id="GO:0004659">
    <property type="term" value="F:prenyltransferase activity"/>
    <property type="evidence" value="ECO:0007669"/>
    <property type="project" value="InterPro"/>
</dbReference>
<keyword evidence="3" id="KW-0808">Transferase</keyword>
<sequence length="438" mass="48224">MLPSIALSSSSFHSPPEVKQGLIIPTQVKLSYSSRDQAFSALTASNLNKPLFNSKSPGTRCSSSTILKPEYATEPEDGHHSTTSIPKQLNALFRFTRPHTIIGTVVGIISVSLLPIETVSDLSPIFFMGVVKALIPALLMNIYVVGLNQLFDVEIDKINKPELPIASGDLSMATGVAIVSTSSLMSLAMGLTFQSPPLLCALIISFLLGSVYSIELPFLRWKRHAFLAATCILSVRALVVQLAFFVHMQKYVLGKPTVTTKSLVFATVFMCFFSAVIALFKDIPDVDGDRDFGIQSFSVSLGQEKVFWLCVNMLLVAYGAAIVVGATSSFPVSKILTVLGHFVLGSFLWLRARHVDLTSKADITSFYMFIWKLFYMEYLLIPLVDQDRQISSKLKISSYIPRQHGKEGKSTRLKSISASALDLLHTLIYNFPYPPAHR</sequence>
<dbReference type="InterPro" id="IPR044502">
    <property type="entry name" value="AtHST-like"/>
</dbReference>
<dbReference type="Proteomes" id="UP000316621">
    <property type="component" value="Chromosome 3"/>
</dbReference>
<dbReference type="PANTHER" id="PTHR43009">
    <property type="entry name" value="HOMOGENTISATE SOLANESYLTRANSFERASE, CHLOROPLASTIC"/>
    <property type="match status" value="1"/>
</dbReference>
<comment type="subcellular location">
    <subcellularLocation>
        <location evidence="1">Plastid</location>
        <location evidence="1">Chloroplast membrane</location>
        <topology evidence="1">Multi-pass membrane protein</topology>
    </subcellularLocation>
</comment>
<evidence type="ECO:0000313" key="9">
    <source>
        <dbReference type="Proteomes" id="UP000316621"/>
    </source>
</evidence>
<dbReference type="Gramene" id="RZC53612">
    <property type="protein sequence ID" value="RZC53612"/>
    <property type="gene ID" value="C5167_012461"/>
</dbReference>
<dbReference type="Pfam" id="PF01040">
    <property type="entry name" value="UbiA"/>
    <property type="match status" value="1"/>
</dbReference>
<dbReference type="STRING" id="3469.A0A4Y7J0Q7"/>
<dbReference type="EMBL" id="CM010717">
    <property type="protein sequence ID" value="RZC53612.1"/>
    <property type="molecule type" value="Genomic_DNA"/>
</dbReference>
<comment type="similarity">
    <text evidence="2">Belongs to the UbiA prenyltransferase family.</text>
</comment>
<evidence type="ECO:0000256" key="6">
    <source>
        <dbReference type="ARBA" id="ARBA00023136"/>
    </source>
</evidence>
<dbReference type="AlphaFoldDB" id="A0A4Y7J0Q7"/>
<dbReference type="GO" id="GO:0016020">
    <property type="term" value="C:membrane"/>
    <property type="evidence" value="ECO:0007669"/>
    <property type="project" value="UniProtKB-SubCell"/>
</dbReference>
<feature type="transmembrane region" description="Helical" evidence="7">
    <location>
        <begin position="258"/>
        <end position="280"/>
    </location>
</feature>
<dbReference type="FunFam" id="1.10.357.140:FF:000011">
    <property type="entry name" value="Homogentisate phytyltransferase 1"/>
    <property type="match status" value="1"/>
</dbReference>
<keyword evidence="9" id="KW-1185">Reference proteome</keyword>
<proteinExistence type="inferred from homology"/>
<dbReference type="Gene3D" id="1.10.357.140">
    <property type="entry name" value="UbiA prenyltransferase"/>
    <property type="match status" value="1"/>
</dbReference>
<feature type="transmembrane region" description="Helical" evidence="7">
    <location>
        <begin position="125"/>
        <end position="150"/>
    </location>
</feature>
<keyword evidence="5 7" id="KW-1133">Transmembrane helix</keyword>
<evidence type="ECO:0000256" key="4">
    <source>
        <dbReference type="ARBA" id="ARBA00022692"/>
    </source>
</evidence>
<feature type="transmembrane region" description="Helical" evidence="7">
    <location>
        <begin position="335"/>
        <end position="352"/>
    </location>
</feature>
<keyword evidence="6 7" id="KW-0472">Membrane</keyword>
<dbReference type="CDD" id="cd13960">
    <property type="entry name" value="PT_UbiA_HPT1"/>
    <property type="match status" value="1"/>
</dbReference>
<feature type="transmembrane region" description="Helical" evidence="7">
    <location>
        <begin position="99"/>
        <end position="116"/>
    </location>
</feature>
<evidence type="ECO:0000256" key="3">
    <source>
        <dbReference type="ARBA" id="ARBA00022679"/>
    </source>
</evidence>
<gene>
    <name evidence="8" type="ORF">C5167_012461</name>
</gene>
<feature type="transmembrane region" description="Helical" evidence="7">
    <location>
        <begin position="306"/>
        <end position="328"/>
    </location>
</feature>
<organism evidence="8 9">
    <name type="scientific">Papaver somniferum</name>
    <name type="common">Opium poppy</name>
    <dbReference type="NCBI Taxonomy" id="3469"/>
    <lineage>
        <taxon>Eukaryota</taxon>
        <taxon>Viridiplantae</taxon>
        <taxon>Streptophyta</taxon>
        <taxon>Embryophyta</taxon>
        <taxon>Tracheophyta</taxon>
        <taxon>Spermatophyta</taxon>
        <taxon>Magnoliopsida</taxon>
        <taxon>Ranunculales</taxon>
        <taxon>Papaveraceae</taxon>
        <taxon>Papaveroideae</taxon>
        <taxon>Papaver</taxon>
    </lineage>
</organism>
<evidence type="ECO:0000256" key="2">
    <source>
        <dbReference type="ARBA" id="ARBA00005985"/>
    </source>
</evidence>